<evidence type="ECO:0000313" key="7">
    <source>
        <dbReference type="EMBL" id="SDH42064.1"/>
    </source>
</evidence>
<proteinExistence type="predicted"/>
<evidence type="ECO:0000256" key="5">
    <source>
        <dbReference type="ARBA" id="ARBA00023244"/>
    </source>
</evidence>
<dbReference type="SUPFAM" id="SSF75615">
    <property type="entry name" value="Siroheme synthase middle domains-like"/>
    <property type="match status" value="1"/>
</dbReference>
<name>A0A1G8C9D4_9BACI</name>
<dbReference type="UniPathway" id="UPA00262">
    <property type="reaction ID" value="UER00222"/>
</dbReference>
<dbReference type="InterPro" id="IPR036291">
    <property type="entry name" value="NAD(P)-bd_dom_sf"/>
</dbReference>
<dbReference type="GO" id="GO:0004325">
    <property type="term" value="F:ferrochelatase activity"/>
    <property type="evidence" value="ECO:0007669"/>
    <property type="project" value="InterPro"/>
</dbReference>
<dbReference type="EC" id="1.3.1.76" evidence="2"/>
<keyword evidence="8" id="KW-1185">Reference proteome</keyword>
<dbReference type="NCBIfam" id="TIGR01470">
    <property type="entry name" value="cysG_Nterm"/>
    <property type="match status" value="1"/>
</dbReference>
<dbReference type="Gene3D" id="3.40.50.720">
    <property type="entry name" value="NAD(P)-binding Rossmann-like Domain"/>
    <property type="match status" value="1"/>
</dbReference>
<dbReference type="EMBL" id="FNDK01000005">
    <property type="protein sequence ID" value="SDH42064.1"/>
    <property type="molecule type" value="Genomic_DNA"/>
</dbReference>
<dbReference type="GO" id="GO:0019354">
    <property type="term" value="P:siroheme biosynthetic process"/>
    <property type="evidence" value="ECO:0007669"/>
    <property type="project" value="UniProtKB-UniPathway"/>
</dbReference>
<gene>
    <name evidence="7" type="ORF">SAMN05192534_105106</name>
</gene>
<evidence type="ECO:0000256" key="2">
    <source>
        <dbReference type="ARBA" id="ARBA00012400"/>
    </source>
</evidence>
<evidence type="ECO:0000256" key="1">
    <source>
        <dbReference type="ARBA" id="ARBA00005010"/>
    </source>
</evidence>
<dbReference type="Gene3D" id="3.30.160.110">
    <property type="entry name" value="Siroheme synthase, domain 2"/>
    <property type="match status" value="1"/>
</dbReference>
<dbReference type="RefSeq" id="WP_091272200.1">
    <property type="nucleotide sequence ID" value="NZ_FNDK01000005.1"/>
</dbReference>
<dbReference type="InterPro" id="IPR028161">
    <property type="entry name" value="Met8-like"/>
</dbReference>
<dbReference type="Pfam" id="PF13241">
    <property type="entry name" value="NAD_binding_7"/>
    <property type="match status" value="1"/>
</dbReference>
<dbReference type="PANTHER" id="PTHR35330">
    <property type="entry name" value="SIROHEME BIOSYNTHESIS PROTEIN MET8"/>
    <property type="match status" value="1"/>
</dbReference>
<dbReference type="GO" id="GO:0043115">
    <property type="term" value="F:precorrin-2 dehydrogenase activity"/>
    <property type="evidence" value="ECO:0007669"/>
    <property type="project" value="UniProtKB-EC"/>
</dbReference>
<sequence length="150" mass="16270">MFNFPVFLTLENKDAVVIGGGKIAARKIHKLHAAAANITVIAPDLHADLKEMVQSGEIIWINDTCKPEHIASAFMIVSASGNKQAQEIIQQSAASHQLINGADNPSIGNVALPASIENDDYHIAVSTRGKSPAKAKQLKHRLMDWLNDNR</sequence>
<dbReference type="STRING" id="568899.SAMN05192534_105106"/>
<keyword evidence="3" id="KW-0560">Oxidoreductase</keyword>
<comment type="pathway">
    <text evidence="1">Porphyrin-containing compound metabolism; siroheme biosynthesis; sirohydrochlorin from precorrin-2: step 1/1.</text>
</comment>
<organism evidence="7 8">
    <name type="scientific">Alteribacillus persepolensis</name>
    <dbReference type="NCBI Taxonomy" id="568899"/>
    <lineage>
        <taxon>Bacteria</taxon>
        <taxon>Bacillati</taxon>
        <taxon>Bacillota</taxon>
        <taxon>Bacilli</taxon>
        <taxon>Bacillales</taxon>
        <taxon>Bacillaceae</taxon>
        <taxon>Alteribacillus</taxon>
    </lineage>
</organism>
<evidence type="ECO:0000256" key="3">
    <source>
        <dbReference type="ARBA" id="ARBA00023002"/>
    </source>
</evidence>
<accession>A0A1G8C9D4</accession>
<evidence type="ECO:0000256" key="6">
    <source>
        <dbReference type="ARBA" id="ARBA00047561"/>
    </source>
</evidence>
<dbReference type="AlphaFoldDB" id="A0A1G8C9D4"/>
<reference evidence="7 8" key="1">
    <citation type="submission" date="2016-10" db="EMBL/GenBank/DDBJ databases">
        <authorList>
            <person name="de Groot N.N."/>
        </authorList>
    </citation>
    <scope>NUCLEOTIDE SEQUENCE [LARGE SCALE GENOMIC DNA]</scope>
    <source>
        <strain evidence="7 8">DSM 21632</strain>
    </source>
</reference>
<dbReference type="OrthoDB" id="9773765at2"/>
<comment type="catalytic activity">
    <reaction evidence="6">
        <text>precorrin-2 + NAD(+) = sirohydrochlorin + NADH + 2 H(+)</text>
        <dbReference type="Rhea" id="RHEA:15613"/>
        <dbReference type="ChEBI" id="CHEBI:15378"/>
        <dbReference type="ChEBI" id="CHEBI:57540"/>
        <dbReference type="ChEBI" id="CHEBI:57945"/>
        <dbReference type="ChEBI" id="CHEBI:58351"/>
        <dbReference type="ChEBI" id="CHEBI:58827"/>
        <dbReference type="EC" id="1.3.1.76"/>
    </reaction>
</comment>
<dbReference type="Proteomes" id="UP000199163">
    <property type="component" value="Unassembled WGS sequence"/>
</dbReference>
<evidence type="ECO:0000256" key="4">
    <source>
        <dbReference type="ARBA" id="ARBA00023027"/>
    </source>
</evidence>
<dbReference type="SUPFAM" id="SSF51735">
    <property type="entry name" value="NAD(P)-binding Rossmann-fold domains"/>
    <property type="match status" value="1"/>
</dbReference>
<keyword evidence="5" id="KW-0627">Porphyrin biosynthesis</keyword>
<protein>
    <recommendedName>
        <fullName evidence="2">precorrin-2 dehydrogenase</fullName>
        <ecNumber evidence="2">1.3.1.76</ecNumber>
    </recommendedName>
</protein>
<keyword evidence="4" id="KW-0520">NAD</keyword>
<dbReference type="PANTHER" id="PTHR35330:SF1">
    <property type="entry name" value="SIROHEME BIOSYNTHESIS PROTEIN MET8"/>
    <property type="match status" value="1"/>
</dbReference>
<dbReference type="InterPro" id="IPR006367">
    <property type="entry name" value="Sirohaem_synthase_N"/>
</dbReference>
<evidence type="ECO:0000313" key="8">
    <source>
        <dbReference type="Proteomes" id="UP000199163"/>
    </source>
</evidence>